<dbReference type="CDD" id="cd00635">
    <property type="entry name" value="PLPDE_III_YBL036c_like"/>
    <property type="match status" value="1"/>
</dbReference>
<dbReference type="PROSITE" id="PS01211">
    <property type="entry name" value="UPF0001"/>
    <property type="match status" value="1"/>
</dbReference>
<dbReference type="InterPro" id="IPR011078">
    <property type="entry name" value="PyrdxlP_homeostasis"/>
</dbReference>
<proteinExistence type="inferred from homology"/>
<dbReference type="RefSeq" id="WP_256958407.1">
    <property type="nucleotide sequence ID" value="NZ_FWFD01000008.1"/>
</dbReference>
<dbReference type="InterPro" id="IPR001608">
    <property type="entry name" value="Ala_racemase_N"/>
</dbReference>
<name>A0A1X6WM63_9ENTE</name>
<evidence type="ECO:0000256" key="2">
    <source>
        <dbReference type="HAMAP-Rule" id="MF_02087"/>
    </source>
</evidence>
<evidence type="ECO:0000313" key="6">
    <source>
        <dbReference type="EMBL" id="SLM85360.1"/>
    </source>
</evidence>
<gene>
    <name evidence="6" type="ORF">FM121_04630</name>
</gene>
<dbReference type="Pfam" id="PF01168">
    <property type="entry name" value="Ala_racemase_N"/>
    <property type="match status" value="1"/>
</dbReference>
<protein>
    <recommendedName>
        <fullName evidence="2">Pyridoxal phosphate homeostasis protein</fullName>
        <shortName evidence="2">PLP homeostasis protein</shortName>
    </recommendedName>
</protein>
<evidence type="ECO:0000259" key="5">
    <source>
        <dbReference type="Pfam" id="PF01168"/>
    </source>
</evidence>
<comment type="function">
    <text evidence="2">Pyridoxal 5'-phosphate (PLP)-binding protein, which is involved in PLP homeostasis.</text>
</comment>
<dbReference type="NCBIfam" id="TIGR00044">
    <property type="entry name" value="YggS family pyridoxal phosphate-dependent enzyme"/>
    <property type="match status" value="1"/>
</dbReference>
<dbReference type="GO" id="GO:0030170">
    <property type="term" value="F:pyridoxal phosphate binding"/>
    <property type="evidence" value="ECO:0007669"/>
    <property type="project" value="UniProtKB-UniRule"/>
</dbReference>
<keyword evidence="7" id="KW-1185">Reference proteome</keyword>
<comment type="similarity">
    <text evidence="2 4">Belongs to the pyridoxal phosphate-binding protein YggS/PROSC family.</text>
</comment>
<comment type="cofactor">
    <cofactor evidence="3">
        <name>pyridoxal 5'-phosphate</name>
        <dbReference type="ChEBI" id="CHEBI:597326"/>
    </cofactor>
</comment>
<dbReference type="Gene3D" id="3.20.20.10">
    <property type="entry name" value="Alanine racemase"/>
    <property type="match status" value="1"/>
</dbReference>
<dbReference type="SUPFAM" id="SSF51419">
    <property type="entry name" value="PLP-binding barrel"/>
    <property type="match status" value="1"/>
</dbReference>
<feature type="domain" description="Alanine racemase N-terminal" evidence="5">
    <location>
        <begin position="11"/>
        <end position="223"/>
    </location>
</feature>
<dbReference type="HAMAP" id="MF_02087">
    <property type="entry name" value="PLP_homeostasis"/>
    <property type="match status" value="1"/>
</dbReference>
<accession>A0A1X6WM63</accession>
<evidence type="ECO:0000256" key="3">
    <source>
        <dbReference type="PIRSR" id="PIRSR004848-1"/>
    </source>
</evidence>
<dbReference type="Proteomes" id="UP000195918">
    <property type="component" value="Unassembled WGS sequence"/>
</dbReference>
<dbReference type="PANTHER" id="PTHR10146:SF14">
    <property type="entry name" value="PYRIDOXAL PHOSPHATE HOMEOSTASIS PROTEIN"/>
    <property type="match status" value="1"/>
</dbReference>
<keyword evidence="1 2" id="KW-0663">Pyridoxal phosphate</keyword>
<evidence type="ECO:0000256" key="4">
    <source>
        <dbReference type="RuleBase" id="RU004514"/>
    </source>
</evidence>
<evidence type="ECO:0000313" key="7">
    <source>
        <dbReference type="Proteomes" id="UP000195918"/>
    </source>
</evidence>
<dbReference type="AlphaFoldDB" id="A0A1X6WM63"/>
<dbReference type="PIRSF" id="PIRSF004848">
    <property type="entry name" value="YBL036c_PLPDEIII"/>
    <property type="match status" value="1"/>
</dbReference>
<feature type="modified residue" description="N6-(pyridoxal phosphate)lysine" evidence="2 3">
    <location>
        <position position="38"/>
    </location>
</feature>
<organism evidence="6 7">
    <name type="scientific">Vagococcus fluvialis bH819</name>
    <dbReference type="NCBI Taxonomy" id="1255619"/>
    <lineage>
        <taxon>Bacteria</taxon>
        <taxon>Bacillati</taxon>
        <taxon>Bacillota</taxon>
        <taxon>Bacilli</taxon>
        <taxon>Lactobacillales</taxon>
        <taxon>Enterococcaceae</taxon>
        <taxon>Vagococcus</taxon>
    </lineage>
</organism>
<sequence length="236" mass="27052">MLEQTIKTNIQSIETNIQKNCELSHRNPHSVNLICVSKSVDNETTKQVADTGIVHFAENRMEKLIEKKAFLSDQKQIKWHFIGNLQRRKVKNIINDIDYFHALDNFKLAEEINKRALNPIKCFVQVNVSEETSKQGLTISEVEEFIQSLSEFKNVVVIGLMTMAPFEAKREELQSIFSTLNKLKVTIEEKDLSYAPCTELSMGMSRDYEVAIQEGATFVRVGSKFFNEEGNEVAER</sequence>
<dbReference type="PANTHER" id="PTHR10146">
    <property type="entry name" value="PROLINE SYNTHETASE CO-TRANSCRIBED BACTERIAL HOMOLOG PROTEIN"/>
    <property type="match status" value="1"/>
</dbReference>
<dbReference type="EMBL" id="FWFD01000008">
    <property type="protein sequence ID" value="SLM85360.1"/>
    <property type="molecule type" value="Genomic_DNA"/>
</dbReference>
<dbReference type="FunFam" id="3.20.20.10:FF:000018">
    <property type="entry name" value="Pyridoxal phosphate homeostasis protein"/>
    <property type="match status" value="1"/>
</dbReference>
<evidence type="ECO:0000256" key="1">
    <source>
        <dbReference type="ARBA" id="ARBA00022898"/>
    </source>
</evidence>
<dbReference type="InterPro" id="IPR029066">
    <property type="entry name" value="PLP-binding_barrel"/>
</dbReference>
<reference evidence="7" key="1">
    <citation type="submission" date="2017-02" db="EMBL/GenBank/DDBJ databases">
        <authorList>
            <person name="Dridi B."/>
        </authorList>
    </citation>
    <scope>NUCLEOTIDE SEQUENCE [LARGE SCALE GENOMIC DNA]</scope>
    <source>
        <strain evidence="7">bH819</strain>
    </source>
</reference>